<dbReference type="EMBL" id="LQYT01000113">
    <property type="protein sequence ID" value="KYD11111.1"/>
    <property type="molecule type" value="Genomic_DNA"/>
</dbReference>
<proteinExistence type="predicted"/>
<dbReference type="Proteomes" id="UP000075683">
    <property type="component" value="Unassembled WGS sequence"/>
</dbReference>
<evidence type="ECO:0000313" key="1">
    <source>
        <dbReference type="EMBL" id="KYD11111.1"/>
    </source>
</evidence>
<name>A0A150LFI8_9BACI</name>
<gene>
    <name evidence="1" type="ORF">B4135_3226</name>
</gene>
<comment type="caution">
    <text evidence="1">The sequence shown here is derived from an EMBL/GenBank/DDBJ whole genome shotgun (WGS) entry which is preliminary data.</text>
</comment>
<sequence>MRQKRVRNVLPPSGMDARKISANGMSPAWGIPSLFRRLGFGSSRGSGVRPFRLVPSLAYSGLVPILGRGFLKRHGSSVHGGFFAEKGGKNPCFFPGMAPRLQSCGRYP</sequence>
<evidence type="ECO:0000313" key="2">
    <source>
        <dbReference type="Proteomes" id="UP000075683"/>
    </source>
</evidence>
<organism evidence="1 2">
    <name type="scientific">Caldibacillus debilis</name>
    <dbReference type="NCBI Taxonomy" id="301148"/>
    <lineage>
        <taxon>Bacteria</taxon>
        <taxon>Bacillati</taxon>
        <taxon>Bacillota</taxon>
        <taxon>Bacilli</taxon>
        <taxon>Bacillales</taxon>
        <taxon>Bacillaceae</taxon>
        <taxon>Caldibacillus</taxon>
    </lineage>
</organism>
<accession>A0A150LFI8</accession>
<dbReference type="AlphaFoldDB" id="A0A150LFI8"/>
<protein>
    <submittedName>
        <fullName evidence="1">Uncharacterized protein</fullName>
    </submittedName>
</protein>
<reference evidence="1 2" key="1">
    <citation type="submission" date="2016-01" db="EMBL/GenBank/DDBJ databases">
        <title>Draft Genome Sequences of Seven Thermophilic Sporeformers Isolated from Foods.</title>
        <authorList>
            <person name="Berendsen E.M."/>
            <person name="Wells-Bennik M.H."/>
            <person name="Krawcyk A.O."/>
            <person name="De Jong A."/>
            <person name="Holsappel S."/>
            <person name="Eijlander R.T."/>
            <person name="Kuipers O.P."/>
        </authorList>
    </citation>
    <scope>NUCLEOTIDE SEQUENCE [LARGE SCALE GENOMIC DNA]</scope>
    <source>
        <strain evidence="1 2">B4135</strain>
    </source>
</reference>
<dbReference type="STRING" id="301148.B4135_3226"/>